<keyword evidence="2" id="KW-0539">Nucleus</keyword>
<dbReference type="Gene3D" id="3.30.40.10">
    <property type="entry name" value="Zinc/RING finger domain, C3HC4 (zinc finger)"/>
    <property type="match status" value="1"/>
</dbReference>
<feature type="region of interest" description="Disordered" evidence="4">
    <location>
        <begin position="887"/>
        <end position="919"/>
    </location>
</feature>
<comment type="subcellular location">
    <subcellularLocation>
        <location evidence="1">Nucleus</location>
    </subcellularLocation>
</comment>
<organism evidence="6 7">
    <name type="scientific">Kingdonia uniflora</name>
    <dbReference type="NCBI Taxonomy" id="39325"/>
    <lineage>
        <taxon>Eukaryota</taxon>
        <taxon>Viridiplantae</taxon>
        <taxon>Streptophyta</taxon>
        <taxon>Embryophyta</taxon>
        <taxon>Tracheophyta</taxon>
        <taxon>Spermatophyta</taxon>
        <taxon>Magnoliopsida</taxon>
        <taxon>Ranunculales</taxon>
        <taxon>Circaeasteraceae</taxon>
        <taxon>Kingdonia</taxon>
    </lineage>
</organism>
<proteinExistence type="predicted"/>
<dbReference type="InterPro" id="IPR001878">
    <property type="entry name" value="Znf_CCHC"/>
</dbReference>
<keyword evidence="3" id="KW-0862">Zinc</keyword>
<dbReference type="GO" id="GO:0008270">
    <property type="term" value="F:zinc ion binding"/>
    <property type="evidence" value="ECO:0007669"/>
    <property type="project" value="UniProtKB-KW"/>
</dbReference>
<evidence type="ECO:0000256" key="3">
    <source>
        <dbReference type="PROSITE-ProRule" id="PRU00047"/>
    </source>
</evidence>
<evidence type="ECO:0000256" key="4">
    <source>
        <dbReference type="SAM" id="MobiDB-lite"/>
    </source>
</evidence>
<dbReference type="InterPro" id="IPR013083">
    <property type="entry name" value="Znf_RING/FYVE/PHD"/>
</dbReference>
<dbReference type="OrthoDB" id="20729at2759"/>
<name>A0A7J7M512_9MAGN</name>
<dbReference type="GO" id="GO:0005634">
    <property type="term" value="C:nucleus"/>
    <property type="evidence" value="ECO:0007669"/>
    <property type="project" value="UniProtKB-SubCell"/>
</dbReference>
<keyword evidence="3" id="KW-0863">Zinc-finger</keyword>
<dbReference type="InterPro" id="IPR044718">
    <property type="entry name" value="HOS1"/>
</dbReference>
<keyword evidence="3" id="KW-0479">Metal-binding</keyword>
<reference evidence="6 7" key="1">
    <citation type="journal article" date="2020" name="IScience">
        <title>Genome Sequencing of the Endangered Kingdonia uniflora (Circaeasteraceae, Ranunculales) Reveals Potential Mechanisms of Evolutionary Specialization.</title>
        <authorList>
            <person name="Sun Y."/>
            <person name="Deng T."/>
            <person name="Zhang A."/>
            <person name="Moore M.J."/>
            <person name="Landis J.B."/>
            <person name="Lin N."/>
            <person name="Zhang H."/>
            <person name="Zhang X."/>
            <person name="Huang J."/>
            <person name="Zhang X."/>
            <person name="Sun H."/>
            <person name="Wang H."/>
        </authorList>
    </citation>
    <scope>NUCLEOTIDE SEQUENCE [LARGE SCALE GENOMIC DNA]</scope>
    <source>
        <strain evidence="6">TB1705</strain>
        <tissue evidence="6">Leaf</tissue>
    </source>
</reference>
<evidence type="ECO:0000313" key="7">
    <source>
        <dbReference type="Proteomes" id="UP000541444"/>
    </source>
</evidence>
<dbReference type="PANTHER" id="PTHR47358:SF2">
    <property type="entry name" value="E3 UBIQUITIN-PROTEIN LIGASE HOS1"/>
    <property type="match status" value="1"/>
</dbReference>
<dbReference type="Pfam" id="PF13934">
    <property type="entry name" value="ELYS"/>
    <property type="match status" value="1"/>
</dbReference>
<dbReference type="Proteomes" id="UP000541444">
    <property type="component" value="Unassembled WGS sequence"/>
</dbReference>
<dbReference type="PANTHER" id="PTHR47358">
    <property type="entry name" value="E3 UBIQUITIN-PROTEIN LIGASE HOS1"/>
    <property type="match status" value="1"/>
</dbReference>
<dbReference type="GO" id="GO:0016567">
    <property type="term" value="P:protein ubiquitination"/>
    <property type="evidence" value="ECO:0007669"/>
    <property type="project" value="InterPro"/>
</dbReference>
<protein>
    <recommendedName>
        <fullName evidence="5">CCHC-type domain-containing protein</fullName>
    </recommendedName>
</protein>
<evidence type="ECO:0000256" key="2">
    <source>
        <dbReference type="ARBA" id="ARBA00023242"/>
    </source>
</evidence>
<feature type="region of interest" description="Disordered" evidence="4">
    <location>
        <begin position="1069"/>
        <end position="1089"/>
    </location>
</feature>
<evidence type="ECO:0000259" key="5">
    <source>
        <dbReference type="PROSITE" id="PS50158"/>
    </source>
</evidence>
<evidence type="ECO:0000256" key="1">
    <source>
        <dbReference type="ARBA" id="ARBA00004123"/>
    </source>
</evidence>
<feature type="domain" description="CCHC-type" evidence="5">
    <location>
        <begin position="1026"/>
        <end position="1039"/>
    </location>
</feature>
<dbReference type="EMBL" id="JACGCM010001775">
    <property type="protein sequence ID" value="KAF6149900.1"/>
    <property type="molecule type" value="Genomic_DNA"/>
</dbReference>
<evidence type="ECO:0000313" key="6">
    <source>
        <dbReference type="EMBL" id="KAF6149900.1"/>
    </source>
</evidence>
<keyword evidence="7" id="KW-1185">Reference proteome</keyword>
<comment type="caution">
    <text evidence="6">The sequence shown here is derived from an EMBL/GenBank/DDBJ whole genome shotgun (WGS) entry which is preliminary data.</text>
</comment>
<dbReference type="PROSITE" id="PS50158">
    <property type="entry name" value="ZF_CCHC"/>
    <property type="match status" value="1"/>
</dbReference>
<dbReference type="GO" id="GO:0004842">
    <property type="term" value="F:ubiquitin-protein transferase activity"/>
    <property type="evidence" value="ECO:0007669"/>
    <property type="project" value="InterPro"/>
</dbReference>
<sequence>MEALEHLASIDLVELCNEAKVEHCRAIRDLRSCGRYVQYVLSSCGHASLCAECSQRCDMCPICRIPLSKNGNRLRLYYECIEAGLISKRYDDRFQEKEDSEKQLTADVQRLYSFFDVALGNNLVSLVCHYITDVCMDESAVSSDPVIAFLLDEVVVKDWCKKTFENIVADLREIFLTDALEVEEMKTRLPLLHKLSSQLTGITNVLEVLETSIKGSLSAQYDLHNLQEKILKAKQHLDIMAWCIRHQFLENVKSRYLNDKSWRSLYRERKSAAMKRCWPDLISKSAEPGQLDGSTLFIEDALSHLQIEHGYGKDNEITALVKDGGSSSFLRSKLEGAIGCYPFESLRAAADILFLCGSSDLVIAKQAIFLYYLFDRHWTTPDEKWRCLIDDFAASFGISRQSLLESLTFYLLDDHTDHALQEACRLLPEIAGSNTHPKITQVLLERQNPDAALMVLRWSGRDGLCAYTNSENGGVQLVSLCEAVTAVRVRVECGLLTEAFMYQRIHCLKVKENKLKRRSFGVFSNDVGVDQGTWVEQMESLVTEICYLCIRRNLVDRMIELPWSSDEEKYLHKCLFDHTSEDPSSSSGSLLVVFYLQRLRYIEAYQVDRKLQSLEQDIILMSSTTEEVQLRIRSTSQWRTGLVDKGIALLPEAQQQQVRSGSIPDIGLSPAKEVESLLHSSIPDSQPNINSILVPKSTDCSVILQMNPINLSKETLFSETPSKFSGSISKSPFEHSHRTPSIVHGRFLTPARGTFTPHDKDNSLSKQIGVMQNFKFNSPQRVLPLKELNRRSSKTVHNDHQPNKFTPGIQPDLFFNQSENTHSSYNHKQFANEASTPRRNYELVKDTVRDRNSAVSGKQISSEGLRPMISTDESMDFSWSNGNKEANVEAANTNGGPRWRSDDTSEDEEEPSPNGIFGGASAVTPLTARCISGYRPISEWWKMRTKLKEMFIPMNYSEIAFGKLQPLKMGFSSFDDYIYQFYLLETRARLHETKQQRYRPPAPTATPAAPDIPGVIVPRTFVLGNCYGCGKSGYQKRDCLTFVKKVGTVVDGMSESVIATVQRALQDEDEEETGMHTTFVVKKKPNSSQ</sequence>
<dbReference type="AlphaFoldDB" id="A0A7J7M512"/>
<gene>
    <name evidence="6" type="ORF">GIB67_008621</name>
</gene>
<dbReference type="InterPro" id="IPR025151">
    <property type="entry name" value="ELYS_dom"/>
</dbReference>
<accession>A0A7J7M512</accession>
<dbReference type="GO" id="GO:0003676">
    <property type="term" value="F:nucleic acid binding"/>
    <property type="evidence" value="ECO:0007669"/>
    <property type="project" value="InterPro"/>
</dbReference>